<dbReference type="EMBL" id="OZ035832">
    <property type="protein sequence ID" value="CAL1571835.1"/>
    <property type="molecule type" value="Genomic_DNA"/>
</dbReference>
<dbReference type="AlphaFoldDB" id="A0AAV2J3E3"/>
<dbReference type="PANTHER" id="PTHR10226:SF7">
    <property type="entry name" value="A-KINASE ANCHOR PROTEIN SPHKAP"/>
    <property type="match status" value="1"/>
</dbReference>
<sequence length="103" mass="11356">MFEDYVEVEGLSTDSTMASSVSACKKVLCGNSVLDSPDFWLKNEKTLCRLGLADEDSECTMICFVNVDSQKTTCREEQNVKKLASVSPGLPRLVEVMTAQQPK</sequence>
<reference evidence="1 2" key="1">
    <citation type="submission" date="2024-04" db="EMBL/GenBank/DDBJ databases">
        <authorList>
            <person name="Waldvogel A.-M."/>
            <person name="Schoenle A."/>
        </authorList>
    </citation>
    <scope>NUCLEOTIDE SEQUENCE [LARGE SCALE GENOMIC DNA]</scope>
</reference>
<proteinExistence type="predicted"/>
<keyword evidence="2" id="KW-1185">Reference proteome</keyword>
<name>A0AAV2J3E3_KNICA</name>
<evidence type="ECO:0000313" key="1">
    <source>
        <dbReference type="EMBL" id="CAL1571835.1"/>
    </source>
</evidence>
<evidence type="ECO:0000313" key="2">
    <source>
        <dbReference type="Proteomes" id="UP001497482"/>
    </source>
</evidence>
<protein>
    <submittedName>
        <fullName evidence="1">Uncharacterized protein</fullName>
    </submittedName>
</protein>
<organism evidence="1 2">
    <name type="scientific">Knipowitschia caucasica</name>
    <name type="common">Caucasian dwarf goby</name>
    <name type="synonym">Pomatoschistus caucasicus</name>
    <dbReference type="NCBI Taxonomy" id="637954"/>
    <lineage>
        <taxon>Eukaryota</taxon>
        <taxon>Metazoa</taxon>
        <taxon>Chordata</taxon>
        <taxon>Craniata</taxon>
        <taxon>Vertebrata</taxon>
        <taxon>Euteleostomi</taxon>
        <taxon>Actinopterygii</taxon>
        <taxon>Neopterygii</taxon>
        <taxon>Teleostei</taxon>
        <taxon>Neoteleostei</taxon>
        <taxon>Acanthomorphata</taxon>
        <taxon>Gobiaria</taxon>
        <taxon>Gobiiformes</taxon>
        <taxon>Gobioidei</taxon>
        <taxon>Gobiidae</taxon>
        <taxon>Gobiinae</taxon>
        <taxon>Knipowitschia</taxon>
    </lineage>
</organism>
<dbReference type="GO" id="GO:0051018">
    <property type="term" value="F:protein kinase A binding"/>
    <property type="evidence" value="ECO:0007669"/>
    <property type="project" value="TreeGrafter"/>
</dbReference>
<gene>
    <name evidence="1" type="ORF">KC01_LOCUS3914</name>
</gene>
<dbReference type="Proteomes" id="UP001497482">
    <property type="component" value="Chromosome 10"/>
</dbReference>
<accession>A0AAV2J3E3</accession>
<dbReference type="PANTHER" id="PTHR10226">
    <property type="entry name" value="A KINASE ANCHOR PROTEIN"/>
    <property type="match status" value="1"/>
</dbReference>
<dbReference type="InterPro" id="IPR008382">
    <property type="entry name" value="SPHK1-interactor_AKAP_110"/>
</dbReference>
<dbReference type="GO" id="GO:0005739">
    <property type="term" value="C:mitochondrion"/>
    <property type="evidence" value="ECO:0007669"/>
    <property type="project" value="TreeGrafter"/>
</dbReference>